<feature type="region of interest" description="Disordered" evidence="1">
    <location>
        <begin position="1"/>
        <end position="24"/>
    </location>
</feature>
<proteinExistence type="predicted"/>
<keyword evidence="2" id="KW-1185">Reference proteome</keyword>
<dbReference type="Proteomes" id="UP000095287">
    <property type="component" value="Unplaced"/>
</dbReference>
<evidence type="ECO:0000256" key="1">
    <source>
        <dbReference type="SAM" id="MobiDB-lite"/>
    </source>
</evidence>
<sequence>MTASYGEKDHQDEDSEITKAEEGIHDMKSAHRRCFCFRRSNPRALPRGCSSQNPAVLNGTISEHMLQMSRDN</sequence>
<accession>A0A1I7ZK47</accession>
<reference evidence="3" key="1">
    <citation type="submission" date="2016-11" db="UniProtKB">
        <authorList>
            <consortium name="WormBaseParasite"/>
        </authorList>
    </citation>
    <scope>IDENTIFICATION</scope>
</reference>
<organism evidence="2 3">
    <name type="scientific">Steinernema glaseri</name>
    <dbReference type="NCBI Taxonomy" id="37863"/>
    <lineage>
        <taxon>Eukaryota</taxon>
        <taxon>Metazoa</taxon>
        <taxon>Ecdysozoa</taxon>
        <taxon>Nematoda</taxon>
        <taxon>Chromadorea</taxon>
        <taxon>Rhabditida</taxon>
        <taxon>Tylenchina</taxon>
        <taxon>Panagrolaimomorpha</taxon>
        <taxon>Strongyloidoidea</taxon>
        <taxon>Steinernematidae</taxon>
        <taxon>Steinernema</taxon>
    </lineage>
</organism>
<evidence type="ECO:0000313" key="3">
    <source>
        <dbReference type="WBParaSite" id="L893_g27100.t1"/>
    </source>
</evidence>
<name>A0A1I7ZK47_9BILA</name>
<protein>
    <submittedName>
        <fullName evidence="3">Uncharacterized protein</fullName>
    </submittedName>
</protein>
<dbReference type="WBParaSite" id="L893_g27100.t1">
    <property type="protein sequence ID" value="L893_g27100.t1"/>
    <property type="gene ID" value="L893_g27100"/>
</dbReference>
<evidence type="ECO:0000313" key="2">
    <source>
        <dbReference type="Proteomes" id="UP000095287"/>
    </source>
</evidence>
<dbReference type="AlphaFoldDB" id="A0A1I7ZK47"/>